<dbReference type="PIRSF" id="PIRSF038958">
    <property type="entry name" value="PG_synth_SpoVB"/>
    <property type="match status" value="1"/>
</dbReference>
<dbReference type="Pfam" id="PF01943">
    <property type="entry name" value="Polysacc_synt"/>
    <property type="match status" value="1"/>
</dbReference>
<dbReference type="AlphaFoldDB" id="A0A919WMK2"/>
<reference evidence="7" key="1">
    <citation type="submission" date="2021-03" db="EMBL/GenBank/DDBJ databases">
        <title>Antimicrobial resistance genes in bacteria isolated from Japanese honey, and their potential for conferring macrolide and lincosamide resistance in the American foulbrood pathogen Paenibacillus larvae.</title>
        <authorList>
            <person name="Okamoto M."/>
            <person name="Kumagai M."/>
            <person name="Kanamori H."/>
            <person name="Takamatsu D."/>
        </authorList>
    </citation>
    <scope>NUCLEOTIDE SEQUENCE</scope>
    <source>
        <strain evidence="7">J27TS8</strain>
    </source>
</reference>
<evidence type="ECO:0000256" key="1">
    <source>
        <dbReference type="ARBA" id="ARBA00004651"/>
    </source>
</evidence>
<evidence type="ECO:0000313" key="8">
    <source>
        <dbReference type="Proteomes" id="UP000682111"/>
    </source>
</evidence>
<feature type="transmembrane region" description="Helical" evidence="6">
    <location>
        <begin position="120"/>
        <end position="140"/>
    </location>
</feature>
<feature type="transmembrane region" description="Helical" evidence="6">
    <location>
        <begin position="419"/>
        <end position="437"/>
    </location>
</feature>
<feature type="transmembrane region" description="Helical" evidence="6">
    <location>
        <begin position="290"/>
        <end position="310"/>
    </location>
</feature>
<sequence length="537" mass="59037">MQPAQQSRLLVRGAFVLAIAALLTKILSAVYRVPFQNIVGDTGFYIYQQVYPIYGVALVLATTGFPVILSKLYTEQKSQLEKQRLMVVSTIFFFVIGAAMFLFLYYGAETIARFMDDPQLALLIRVISVVFLIMPIAAMLRGYYQGEGNMVPTAYSQVGEQFVRVATILITAVMFMRAGSSLYEVGAGAVFGSVTGGIVGVVILLAFIWIKKDFDVFRLKESGRLFKYKEVLALLKVLVIQGFAICISSMLLLLMQLADSLNLYSLLISTGINGEDAKGIKGIYDRGQPLIQLGTVVATSMSLSLVPLIASERMRNSVETLKQHIQLAIRVSFVVGLGATVGLMAIMEPTNTMLFENSEGSGVLSIITITILLSSIIMTLIAIFQGLGETVFPAIAVLVGFVCKYSFNLMLIPTYGTTGAAWASNLSLAAVLLILFFRMRRKRKGRMNFLPLTARALTAAAVMYIVLHGFLSITDFMYAFGHPRLIATMQSLAAVVLGAFTYLLVIIRTKVFSIEELVLLPFGSKIMHLFPPKRNRR</sequence>
<dbReference type="OrthoDB" id="9775950at2"/>
<feature type="transmembrane region" description="Helical" evidence="6">
    <location>
        <begin position="231"/>
        <end position="255"/>
    </location>
</feature>
<proteinExistence type="predicted"/>
<evidence type="ECO:0000256" key="6">
    <source>
        <dbReference type="SAM" id="Phobius"/>
    </source>
</evidence>
<keyword evidence="4 6" id="KW-1133">Transmembrane helix</keyword>
<evidence type="ECO:0000256" key="5">
    <source>
        <dbReference type="ARBA" id="ARBA00023136"/>
    </source>
</evidence>
<keyword evidence="7" id="KW-0813">Transport</keyword>
<dbReference type="InterPro" id="IPR024923">
    <property type="entry name" value="PG_synth_SpoVB"/>
</dbReference>
<comment type="caution">
    <text evidence="7">The sequence shown here is derived from an EMBL/GenBank/DDBJ whole genome shotgun (WGS) entry which is preliminary data.</text>
</comment>
<gene>
    <name evidence="7" type="ORF">J27TS8_44710</name>
</gene>
<feature type="transmembrane region" description="Helical" evidence="6">
    <location>
        <begin position="362"/>
        <end position="384"/>
    </location>
</feature>
<dbReference type="RefSeq" id="WP_137744725.1">
    <property type="nucleotide sequence ID" value="NZ_BORC01000015.1"/>
</dbReference>
<feature type="transmembrane region" description="Helical" evidence="6">
    <location>
        <begin position="85"/>
        <end position="108"/>
    </location>
</feature>
<keyword evidence="5 6" id="KW-0472">Membrane</keyword>
<name>A0A919WMK2_9BACI</name>
<feature type="transmembrane region" description="Helical" evidence="6">
    <location>
        <begin position="51"/>
        <end position="73"/>
    </location>
</feature>
<keyword evidence="8" id="KW-1185">Reference proteome</keyword>
<dbReference type="EMBL" id="BORC01000015">
    <property type="protein sequence ID" value="GIN64478.1"/>
    <property type="molecule type" value="Genomic_DNA"/>
</dbReference>
<dbReference type="InterPro" id="IPR050833">
    <property type="entry name" value="Poly_Biosynth_Transport"/>
</dbReference>
<protein>
    <submittedName>
        <fullName evidence="7">Sugar transporter</fullName>
    </submittedName>
</protein>
<dbReference type="GO" id="GO:0005886">
    <property type="term" value="C:plasma membrane"/>
    <property type="evidence" value="ECO:0007669"/>
    <property type="project" value="UniProtKB-SubCell"/>
</dbReference>
<evidence type="ECO:0000256" key="3">
    <source>
        <dbReference type="ARBA" id="ARBA00022692"/>
    </source>
</evidence>
<feature type="transmembrane region" description="Helical" evidence="6">
    <location>
        <begin position="485"/>
        <end position="507"/>
    </location>
</feature>
<dbReference type="PANTHER" id="PTHR30250:SF29">
    <property type="entry name" value="POLYSACCHARIDE BIOSYNTHESIS PROTEIN C-TERMINAL DOMAIN-CONTAINING PROTEIN"/>
    <property type="match status" value="1"/>
</dbReference>
<dbReference type="CDD" id="cd13124">
    <property type="entry name" value="MATE_SpoVB_like"/>
    <property type="match status" value="1"/>
</dbReference>
<organism evidence="7 8">
    <name type="scientific">Robertmurraya siralis</name>
    <dbReference type="NCBI Taxonomy" id="77777"/>
    <lineage>
        <taxon>Bacteria</taxon>
        <taxon>Bacillati</taxon>
        <taxon>Bacillota</taxon>
        <taxon>Bacilli</taxon>
        <taxon>Bacillales</taxon>
        <taxon>Bacillaceae</taxon>
        <taxon>Robertmurraya</taxon>
    </lineage>
</organism>
<feature type="transmembrane region" description="Helical" evidence="6">
    <location>
        <begin position="161"/>
        <end position="179"/>
    </location>
</feature>
<keyword evidence="7" id="KW-0762">Sugar transport</keyword>
<feature type="transmembrane region" description="Helical" evidence="6">
    <location>
        <begin position="391"/>
        <end position="407"/>
    </location>
</feature>
<dbReference type="Proteomes" id="UP000682111">
    <property type="component" value="Unassembled WGS sequence"/>
</dbReference>
<evidence type="ECO:0000256" key="4">
    <source>
        <dbReference type="ARBA" id="ARBA00022989"/>
    </source>
</evidence>
<feature type="transmembrane region" description="Helical" evidence="6">
    <location>
        <begin position="9"/>
        <end position="31"/>
    </location>
</feature>
<evidence type="ECO:0000313" key="7">
    <source>
        <dbReference type="EMBL" id="GIN64478.1"/>
    </source>
</evidence>
<keyword evidence="3 6" id="KW-0812">Transmembrane</keyword>
<dbReference type="PANTHER" id="PTHR30250">
    <property type="entry name" value="PST FAMILY PREDICTED COLANIC ACID TRANSPORTER"/>
    <property type="match status" value="1"/>
</dbReference>
<accession>A0A919WMK2</accession>
<feature type="transmembrane region" description="Helical" evidence="6">
    <location>
        <begin position="449"/>
        <end position="473"/>
    </location>
</feature>
<comment type="subcellular location">
    <subcellularLocation>
        <location evidence="1">Cell membrane</location>
        <topology evidence="1">Multi-pass membrane protein</topology>
    </subcellularLocation>
</comment>
<feature type="transmembrane region" description="Helical" evidence="6">
    <location>
        <begin position="331"/>
        <end position="350"/>
    </location>
</feature>
<feature type="transmembrane region" description="Helical" evidence="6">
    <location>
        <begin position="185"/>
        <end position="210"/>
    </location>
</feature>
<dbReference type="InterPro" id="IPR002797">
    <property type="entry name" value="Polysacc_synth"/>
</dbReference>
<evidence type="ECO:0000256" key="2">
    <source>
        <dbReference type="ARBA" id="ARBA00022475"/>
    </source>
</evidence>
<keyword evidence="2" id="KW-1003">Cell membrane</keyword>